<keyword evidence="4" id="KW-1185">Reference proteome</keyword>
<evidence type="ECO:0000313" key="3">
    <source>
        <dbReference type="EMBL" id="ORW22431.1"/>
    </source>
</evidence>
<evidence type="ECO:0000259" key="2">
    <source>
        <dbReference type="PROSITE" id="PS51819"/>
    </source>
</evidence>
<organism evidence="3 4">
    <name type="scientific">Mycobacterium palustre</name>
    <dbReference type="NCBI Taxonomy" id="153971"/>
    <lineage>
        <taxon>Bacteria</taxon>
        <taxon>Bacillati</taxon>
        <taxon>Actinomycetota</taxon>
        <taxon>Actinomycetes</taxon>
        <taxon>Mycobacteriales</taxon>
        <taxon>Mycobacteriaceae</taxon>
        <taxon>Mycobacterium</taxon>
        <taxon>Mycobacterium simiae complex</taxon>
    </lineage>
</organism>
<dbReference type="CDD" id="cd06587">
    <property type="entry name" value="VOC"/>
    <property type="match status" value="1"/>
</dbReference>
<evidence type="ECO:0000256" key="1">
    <source>
        <dbReference type="ARBA" id="ARBA00022723"/>
    </source>
</evidence>
<dbReference type="OrthoDB" id="4740700at2"/>
<dbReference type="SUPFAM" id="SSF54593">
    <property type="entry name" value="Glyoxalase/Bleomycin resistance protein/Dihydroxybiphenyl dioxygenase"/>
    <property type="match status" value="1"/>
</dbReference>
<name>A0A1X1ZH32_9MYCO</name>
<reference evidence="3 4" key="1">
    <citation type="submission" date="2016-01" db="EMBL/GenBank/DDBJ databases">
        <title>The new phylogeny of the genus Mycobacterium.</title>
        <authorList>
            <person name="Tarcisio F."/>
            <person name="Conor M."/>
            <person name="Antonella G."/>
            <person name="Elisabetta G."/>
            <person name="Giulia F.S."/>
            <person name="Sara T."/>
            <person name="Anna F."/>
            <person name="Clotilde B."/>
            <person name="Roberto B."/>
            <person name="Veronica D.S."/>
            <person name="Fabio R."/>
            <person name="Monica P."/>
            <person name="Olivier J."/>
            <person name="Enrico T."/>
            <person name="Nicola S."/>
        </authorList>
    </citation>
    <scope>NUCLEOTIDE SEQUENCE [LARGE SCALE GENOMIC DNA]</scope>
    <source>
        <strain evidence="3 4">DSM 44572</strain>
    </source>
</reference>
<proteinExistence type="predicted"/>
<comment type="caution">
    <text evidence="3">The sequence shown here is derived from an EMBL/GenBank/DDBJ whole genome shotgun (WGS) entry which is preliminary data.</text>
</comment>
<evidence type="ECO:0000313" key="4">
    <source>
        <dbReference type="Proteomes" id="UP000193529"/>
    </source>
</evidence>
<keyword evidence="1" id="KW-0479">Metal-binding</keyword>
<feature type="domain" description="VOC" evidence="2">
    <location>
        <begin position="3"/>
        <end position="126"/>
    </location>
</feature>
<dbReference type="GO" id="GO:0004493">
    <property type="term" value="F:methylmalonyl-CoA epimerase activity"/>
    <property type="evidence" value="ECO:0007669"/>
    <property type="project" value="TreeGrafter"/>
</dbReference>
<dbReference type="InterPro" id="IPR004360">
    <property type="entry name" value="Glyas_Fos-R_dOase_dom"/>
</dbReference>
<dbReference type="STRING" id="153971.AWC19_13195"/>
<dbReference type="RefSeq" id="WP_158090904.1">
    <property type="nucleotide sequence ID" value="NZ_JACKRZ010000163.1"/>
</dbReference>
<dbReference type="AlphaFoldDB" id="A0A1X1ZH32"/>
<dbReference type="GO" id="GO:0046872">
    <property type="term" value="F:metal ion binding"/>
    <property type="evidence" value="ECO:0007669"/>
    <property type="project" value="UniProtKB-KW"/>
</dbReference>
<protein>
    <recommendedName>
        <fullName evidence="2">VOC domain-containing protein</fullName>
    </recommendedName>
</protein>
<dbReference type="PANTHER" id="PTHR43048:SF3">
    <property type="entry name" value="METHYLMALONYL-COA EPIMERASE, MITOCHONDRIAL"/>
    <property type="match status" value="1"/>
</dbReference>
<dbReference type="PANTHER" id="PTHR43048">
    <property type="entry name" value="METHYLMALONYL-COA EPIMERASE"/>
    <property type="match status" value="1"/>
</dbReference>
<dbReference type="GO" id="GO:0046491">
    <property type="term" value="P:L-methylmalonyl-CoA metabolic process"/>
    <property type="evidence" value="ECO:0007669"/>
    <property type="project" value="TreeGrafter"/>
</dbReference>
<dbReference type="InterPro" id="IPR029068">
    <property type="entry name" value="Glyas_Bleomycin-R_OHBP_Dase"/>
</dbReference>
<dbReference type="Proteomes" id="UP000193529">
    <property type="component" value="Unassembled WGS sequence"/>
</dbReference>
<dbReference type="PROSITE" id="PS51819">
    <property type="entry name" value="VOC"/>
    <property type="match status" value="1"/>
</dbReference>
<dbReference type="EMBL" id="LQPJ01000113">
    <property type="protein sequence ID" value="ORW22431.1"/>
    <property type="molecule type" value="Genomic_DNA"/>
</dbReference>
<gene>
    <name evidence="3" type="ORF">AWC19_13195</name>
</gene>
<dbReference type="InterPro" id="IPR037523">
    <property type="entry name" value="VOC_core"/>
</dbReference>
<accession>A0A1X1ZH32</accession>
<dbReference type="Gene3D" id="3.10.180.10">
    <property type="entry name" value="2,3-Dihydroxybiphenyl 1,2-Dioxygenase, domain 1"/>
    <property type="match status" value="1"/>
</dbReference>
<sequence length="146" mass="15720">MTRIHHANIRVADPVKSVAFYRTLGLEHTGTLSMGPGYTLLYMTDGDELALELVANDTTDPAYDRSTGSGHLALEVDDLDATLAALREAHGTEPEAAPFHPGGRTDLNKVAFVRDPDGVRLELLQAAWPIPHDPLPAELQTLASPS</sequence>
<dbReference type="Pfam" id="PF00903">
    <property type="entry name" value="Glyoxalase"/>
    <property type="match status" value="1"/>
</dbReference>
<dbReference type="InterPro" id="IPR051785">
    <property type="entry name" value="MMCE/EMCE_epimerase"/>
</dbReference>